<protein>
    <recommendedName>
        <fullName evidence="3">Signal peptidase I</fullName>
        <ecNumber evidence="3">3.4.21.89</ecNumber>
    </recommendedName>
</protein>
<feature type="chain" id="PRO_5041672643" description="Signal peptidase I" evidence="4">
    <location>
        <begin position="19"/>
        <end position="217"/>
    </location>
</feature>
<dbReference type="RefSeq" id="WP_314796900.1">
    <property type="nucleotide sequence ID" value="NZ_CP130319.1"/>
</dbReference>
<dbReference type="InterPro" id="IPR000223">
    <property type="entry name" value="Pept_S26A_signal_pept_1"/>
</dbReference>
<comment type="similarity">
    <text evidence="2 3">Belongs to the peptidase S26 family.</text>
</comment>
<proteinExistence type="inferred from homology"/>
<evidence type="ECO:0000256" key="1">
    <source>
        <dbReference type="ARBA" id="ARBA00004401"/>
    </source>
</evidence>
<dbReference type="SUPFAM" id="SSF51306">
    <property type="entry name" value="LexA/Signal peptidase"/>
    <property type="match status" value="1"/>
</dbReference>
<dbReference type="PRINTS" id="PR00727">
    <property type="entry name" value="LEADERPTASE"/>
</dbReference>
<keyword evidence="7" id="KW-1185">Reference proteome</keyword>
<dbReference type="NCBIfam" id="TIGR02227">
    <property type="entry name" value="sigpep_I_bact"/>
    <property type="match status" value="1"/>
</dbReference>
<evidence type="ECO:0000256" key="3">
    <source>
        <dbReference type="RuleBase" id="RU362042"/>
    </source>
</evidence>
<dbReference type="CDD" id="cd06530">
    <property type="entry name" value="S26_SPase_I"/>
    <property type="match status" value="1"/>
</dbReference>
<comment type="subcellular location">
    <subcellularLocation>
        <location evidence="1">Cell membrane</location>
        <topology evidence="1">Single-pass type II membrane protein</topology>
    </subcellularLocation>
    <subcellularLocation>
        <location evidence="3">Membrane</location>
        <topology evidence="3">Single-pass type II membrane protein</topology>
    </subcellularLocation>
</comment>
<reference evidence="6" key="1">
    <citation type="submission" date="2022-02" db="EMBL/GenBank/DDBJ databases">
        <title>Paenibacillus sp. MBLB1832 Whole Genome Shotgun Sequencing.</title>
        <authorList>
            <person name="Hwang C.Y."/>
            <person name="Cho E.-S."/>
            <person name="Seo M.-J."/>
        </authorList>
    </citation>
    <scope>NUCLEOTIDE SEQUENCE</scope>
    <source>
        <strain evidence="6">MBLB1832</strain>
    </source>
</reference>
<dbReference type="PANTHER" id="PTHR43390">
    <property type="entry name" value="SIGNAL PEPTIDASE I"/>
    <property type="match status" value="1"/>
</dbReference>
<evidence type="ECO:0000256" key="4">
    <source>
        <dbReference type="SAM" id="SignalP"/>
    </source>
</evidence>
<dbReference type="EC" id="3.4.21.89" evidence="3"/>
<dbReference type="Proteomes" id="UP001304650">
    <property type="component" value="Chromosome"/>
</dbReference>
<evidence type="ECO:0000256" key="2">
    <source>
        <dbReference type="ARBA" id="ARBA00009370"/>
    </source>
</evidence>
<keyword evidence="3" id="KW-0645">Protease</keyword>
<gene>
    <name evidence="6" type="primary">lepB</name>
    <name evidence="6" type="ORF">MJB10_18000</name>
</gene>
<feature type="domain" description="Peptidase S26" evidence="5">
    <location>
        <begin position="48"/>
        <end position="212"/>
    </location>
</feature>
<comment type="catalytic activity">
    <reaction evidence="3">
        <text>Cleavage of hydrophobic, N-terminal signal or leader sequences from secreted and periplasmic proteins.</text>
        <dbReference type="EC" id="3.4.21.89"/>
    </reaction>
</comment>
<dbReference type="GO" id="GO:0006465">
    <property type="term" value="P:signal peptide processing"/>
    <property type="evidence" value="ECO:0007669"/>
    <property type="project" value="InterPro"/>
</dbReference>
<feature type="signal peptide" evidence="4">
    <location>
        <begin position="1"/>
        <end position="18"/>
    </location>
</feature>
<evidence type="ECO:0000313" key="7">
    <source>
        <dbReference type="Proteomes" id="UP001304650"/>
    </source>
</evidence>
<dbReference type="GO" id="GO:0009003">
    <property type="term" value="F:signal peptidase activity"/>
    <property type="evidence" value="ECO:0007669"/>
    <property type="project" value="UniProtKB-EC"/>
</dbReference>
<keyword evidence="3 6" id="KW-0378">Hydrolase</keyword>
<dbReference type="InterPro" id="IPR019533">
    <property type="entry name" value="Peptidase_S26"/>
</dbReference>
<dbReference type="EMBL" id="CP130319">
    <property type="protein sequence ID" value="WNR43000.1"/>
    <property type="molecule type" value="Genomic_DNA"/>
</dbReference>
<dbReference type="Pfam" id="PF10502">
    <property type="entry name" value="Peptidase_S26"/>
    <property type="match status" value="1"/>
</dbReference>
<dbReference type="PANTHER" id="PTHR43390:SF1">
    <property type="entry name" value="CHLOROPLAST PROCESSING PEPTIDASE"/>
    <property type="match status" value="1"/>
</dbReference>
<dbReference type="GO" id="GO:0005886">
    <property type="term" value="C:plasma membrane"/>
    <property type="evidence" value="ECO:0007669"/>
    <property type="project" value="UniProtKB-SubCell"/>
</dbReference>
<dbReference type="InterPro" id="IPR036286">
    <property type="entry name" value="LexA/Signal_pep-like_sf"/>
</dbReference>
<keyword evidence="4" id="KW-0732">Signal</keyword>
<dbReference type="PROSITE" id="PS51257">
    <property type="entry name" value="PROKAR_LIPOPROTEIN"/>
    <property type="match status" value="1"/>
</dbReference>
<organism evidence="6 7">
    <name type="scientific">Paenibacillus roseopurpureus</name>
    <dbReference type="NCBI Taxonomy" id="2918901"/>
    <lineage>
        <taxon>Bacteria</taxon>
        <taxon>Bacillati</taxon>
        <taxon>Bacillota</taxon>
        <taxon>Bacilli</taxon>
        <taxon>Bacillales</taxon>
        <taxon>Paenibacillaceae</taxon>
        <taxon>Paenibacillus</taxon>
    </lineage>
</organism>
<evidence type="ECO:0000313" key="6">
    <source>
        <dbReference type="EMBL" id="WNR43000.1"/>
    </source>
</evidence>
<name>A0AA96LQI0_9BACL</name>
<dbReference type="Gene3D" id="2.10.109.10">
    <property type="entry name" value="Umud Fragment, subunit A"/>
    <property type="match status" value="1"/>
</dbReference>
<sequence>MKLSVFLMLITVLLTACTVEPLQDNVTKQDINIINSVEGKNVYNHRYDNMDRGHHEFDGFEIVVDQTYYKSNDVQRGEIVFYKIPKLENSKINLSENEIARIVALPGENIRIDKGQIYINGRKLDTFYGQAHRLGMNIEELQEAANLSDLADNIRENFKGNVKFIQESDETNKIELKVPEGQYYIIGDDWFRSADSRHFGTIPKNNILGKVLGVVKK</sequence>
<accession>A0AA96LQI0</accession>
<evidence type="ECO:0000259" key="5">
    <source>
        <dbReference type="Pfam" id="PF10502"/>
    </source>
</evidence>
<dbReference type="GO" id="GO:0004252">
    <property type="term" value="F:serine-type endopeptidase activity"/>
    <property type="evidence" value="ECO:0007669"/>
    <property type="project" value="InterPro"/>
</dbReference>
<dbReference type="AlphaFoldDB" id="A0AA96LQI0"/>
<dbReference type="KEGG" id="proo:MJB10_18000"/>